<dbReference type="InterPro" id="IPR036028">
    <property type="entry name" value="SH3-like_dom_sf"/>
</dbReference>
<dbReference type="Pfam" id="PF00621">
    <property type="entry name" value="RhoGEF"/>
    <property type="match status" value="1"/>
</dbReference>
<dbReference type="SMART" id="SM00233">
    <property type="entry name" value="PH"/>
    <property type="match status" value="1"/>
</dbReference>
<evidence type="ECO:0000256" key="1">
    <source>
        <dbReference type="ARBA" id="ARBA00022443"/>
    </source>
</evidence>
<dbReference type="SUPFAM" id="SSF50729">
    <property type="entry name" value="PH domain-like"/>
    <property type="match status" value="1"/>
</dbReference>
<feature type="region of interest" description="Disordered" evidence="3">
    <location>
        <begin position="826"/>
        <end position="853"/>
    </location>
</feature>
<evidence type="ECO:0000259" key="6">
    <source>
        <dbReference type="PROSITE" id="PS50010"/>
    </source>
</evidence>
<proteinExistence type="predicted"/>
<evidence type="ECO:0000259" key="4">
    <source>
        <dbReference type="PROSITE" id="PS50002"/>
    </source>
</evidence>
<dbReference type="PANTHER" id="PTHR12845:SF5">
    <property type="entry name" value="EPHEXIN, ISOFORM D"/>
    <property type="match status" value="1"/>
</dbReference>
<gene>
    <name evidence="7" type="ORF">MELIAE_LOCUS7329</name>
</gene>
<protein>
    <recommendedName>
        <fullName evidence="9">Rho guanine nucleotide exchange factor 26</fullName>
    </recommendedName>
</protein>
<dbReference type="Gene3D" id="2.30.30.40">
    <property type="entry name" value="SH3 Domains"/>
    <property type="match status" value="1"/>
</dbReference>
<dbReference type="Proteomes" id="UP001154078">
    <property type="component" value="Chromosome 4"/>
</dbReference>
<sequence>MATQVNTISWSKQHRPVLHKILDIPNFLNVNNDYATVITSNSHIYSQKLKQSLMESKKAFLNLSLEESKTEDTAMEEKSLPGWNSEQKKVPSKKISFKIKKTSSIYNKRTQQKFSANTVAELTKKFNQMMNENKTILEEPKFRKFVKRVNSLDKKVTRKASVKVARKPSLRTKPNLEVEKVKKPINLVRKNSENKACVRAKIGYLESPHVVPKREDKPVRPNTLDFADNKVSSFQVSPTSGTVRAAIEIFERKTSLTKVQPEEISPTQVIVCEKEIIKNVEDTVESGYSVPSLTKVQPKEVLPTQIKILENDIINVPNIKHSSEVSLVTVDHKPIMPEKIIEPSEEASSAKPTILIKNHSTLHSKLNTQKELPKLLPKPKLDRKFFIKPKTVEKTIEISEKAEDIIDEVQIISIPAVLPKRRCESLYETLQMKKSTLETVKSAKSEEVISKTKPENLIPNSSFLWKDKSPTNPYQTLIIDRQASMDSVGWELVYEDFKTCEAKELKVPSVPPRPPPLVKPVISPKILKKKMPLPDEKIYEELNPLKESDENCHSYEYFEHGDYEVVGTKSSDAVTDDGYEYCASPTTENIYEVLPTPPKQSRSSQIQQEPLPLPPSRLSYSTIQTGEEISNCYESIYHPEAERNPSTKDVDTESNYESIYGCQINALDVNLRRDYHMNNKEFIYNICNSGSQHGSSGSNRDSIVSEQQTNSLYGRSFTNFCLDSVYNGKANSDLSFSDRSDDWVDVTDNEDEDNKSSGIIIVRGKHKTKKSVWREHCREQWSKSPRKISPDPGLDSESDHHYETLYTNQNGDQTYCDDYDSFDSDSEYENSYSKGNLNDSGLDIGNSQLPEPPNGGQYVLTRLAQSAGKHMKKLRRNWSLTKNDISKSITWMTKRKSRTDLSNMDITLRDEDKSPMSSANTTVTSTADLRYSSVSENNNSTYQHVETNGESNEKGKNASKKGFLNKFRRSMSMSADSATELTSNLNKPKSTFYLTETINVDDIDTAEEANPDSGVSLSPLPNAKGRPLVRPQSPPPPVPPVRLSAEKKTEKRDRKSSWYAEAGLFRNESHKNSKKPNTFWYAEVGLYQQTQSTPSTSSAENSGSNTNKNLNYKTVEIINTDLVEKFKDEEYYNMRNEDTLKEDNDESKKDESGFYQFLHLQLQDEPLYQFYDAAVLESVCNDGVSDFDSDGYEEVGHKKNRPSAMELVSPKRNSFAYARTLWCEVPEVIQSSVLSTLSLHQKKLQEAKFEMLTSEASYLNSLTVLDDHFVFNLMQSDLIGDEEKAKLFGKIVDVRDCSEKLLQDLETCWQDNVLLPGICEIIQKHAEDNFDVYVSYCGNQIFIDETLKKLKDKPAFQEILVKLEMSSTCHSLTLYSFLMLPMQRITRWPLLLDAVLKRLSQQDPEYISCQYALATLNKIVIQCNEAARTTERVIEMKKIASQLEFAKGVRPIKVFESGRWLVRSGNVTHMQPRNDDSKLTFGKRFNKVPLNLFLFNDILFVCKTKNDNSYNVIQYCPRNLVEINSSDVISLPVKDSQGRHLIFLSLLENQDEKTVEFMLSCNSESDRERWMEALSPLKSENPDETLYECWDCPQVTAVHNYTASQPDELPVVRGDVINVLRKMADGWYHGERIRDGQTGWFPANYTVEIANPHVRARNLKQRYRLLAFSENYLKAK</sequence>
<feature type="domain" description="DH" evidence="6">
    <location>
        <begin position="1243"/>
        <end position="1426"/>
    </location>
</feature>
<dbReference type="CDD" id="cd11793">
    <property type="entry name" value="SH3_ephexin1_like"/>
    <property type="match status" value="1"/>
</dbReference>
<dbReference type="InterPro" id="IPR000219">
    <property type="entry name" value="DH_dom"/>
</dbReference>
<feature type="region of interest" description="Disordered" evidence="3">
    <location>
        <begin position="739"/>
        <end position="758"/>
    </location>
</feature>
<feature type="compositionally biased region" description="Polar residues" evidence="3">
    <location>
        <begin position="834"/>
        <end position="849"/>
    </location>
</feature>
<organism evidence="7 8">
    <name type="scientific">Brassicogethes aeneus</name>
    <name type="common">Rape pollen beetle</name>
    <name type="synonym">Meligethes aeneus</name>
    <dbReference type="NCBI Taxonomy" id="1431903"/>
    <lineage>
        <taxon>Eukaryota</taxon>
        <taxon>Metazoa</taxon>
        <taxon>Ecdysozoa</taxon>
        <taxon>Arthropoda</taxon>
        <taxon>Hexapoda</taxon>
        <taxon>Insecta</taxon>
        <taxon>Pterygota</taxon>
        <taxon>Neoptera</taxon>
        <taxon>Endopterygota</taxon>
        <taxon>Coleoptera</taxon>
        <taxon>Polyphaga</taxon>
        <taxon>Cucujiformia</taxon>
        <taxon>Nitidulidae</taxon>
        <taxon>Meligethinae</taxon>
        <taxon>Brassicogethes</taxon>
    </lineage>
</organism>
<feature type="region of interest" description="Disordered" evidence="3">
    <location>
        <begin position="1006"/>
        <end position="1056"/>
    </location>
</feature>
<dbReference type="PROSITE" id="PS50003">
    <property type="entry name" value="PH_DOMAIN"/>
    <property type="match status" value="1"/>
</dbReference>
<dbReference type="PROSITE" id="PS50002">
    <property type="entry name" value="SH3"/>
    <property type="match status" value="1"/>
</dbReference>
<evidence type="ECO:0000259" key="5">
    <source>
        <dbReference type="PROSITE" id="PS50003"/>
    </source>
</evidence>
<evidence type="ECO:0000313" key="7">
    <source>
        <dbReference type="EMBL" id="CAH0556151.1"/>
    </source>
</evidence>
<dbReference type="InterPro" id="IPR001452">
    <property type="entry name" value="SH3_domain"/>
</dbReference>
<dbReference type="EMBL" id="OV121135">
    <property type="protein sequence ID" value="CAH0556151.1"/>
    <property type="molecule type" value="Genomic_DNA"/>
</dbReference>
<dbReference type="CDD" id="cd00160">
    <property type="entry name" value="RhoGEF"/>
    <property type="match status" value="1"/>
</dbReference>
<dbReference type="InterPro" id="IPR035899">
    <property type="entry name" value="DBL_dom_sf"/>
</dbReference>
<feature type="region of interest" description="Disordered" evidence="3">
    <location>
        <begin position="596"/>
        <end position="617"/>
    </location>
</feature>
<evidence type="ECO:0008006" key="9">
    <source>
        <dbReference type="Google" id="ProtNLM"/>
    </source>
</evidence>
<feature type="compositionally biased region" description="Polar residues" evidence="3">
    <location>
        <begin position="599"/>
        <end position="608"/>
    </location>
</feature>
<dbReference type="SUPFAM" id="SSF50044">
    <property type="entry name" value="SH3-domain"/>
    <property type="match status" value="1"/>
</dbReference>
<keyword evidence="8" id="KW-1185">Reference proteome</keyword>
<feature type="compositionally biased region" description="Acidic residues" evidence="3">
    <location>
        <begin position="743"/>
        <end position="753"/>
    </location>
</feature>
<dbReference type="SMART" id="SM00326">
    <property type="entry name" value="SH3"/>
    <property type="match status" value="1"/>
</dbReference>
<dbReference type="OrthoDB" id="27593at2759"/>
<feature type="compositionally biased region" description="Polar residues" evidence="3">
    <location>
        <begin position="935"/>
        <end position="950"/>
    </location>
</feature>
<dbReference type="InterPro" id="IPR047270">
    <property type="entry name" value="PH_ephexin"/>
</dbReference>
<dbReference type="GO" id="GO:0005085">
    <property type="term" value="F:guanyl-nucleotide exchange factor activity"/>
    <property type="evidence" value="ECO:0007669"/>
    <property type="project" value="InterPro"/>
</dbReference>
<dbReference type="InterPro" id="IPR011993">
    <property type="entry name" value="PH-like_dom_sf"/>
</dbReference>
<accession>A0A9P0B856</accession>
<feature type="domain" description="SH3" evidence="4">
    <location>
        <begin position="1590"/>
        <end position="1651"/>
    </location>
</feature>
<feature type="domain" description="PH" evidence="5">
    <location>
        <begin position="1460"/>
        <end position="1579"/>
    </location>
</feature>
<keyword evidence="1 2" id="KW-0728">SH3 domain</keyword>
<feature type="compositionally biased region" description="Basic and acidic residues" evidence="3">
    <location>
        <begin position="1044"/>
        <end position="1056"/>
    </location>
</feature>
<dbReference type="CDD" id="cd01221">
    <property type="entry name" value="PH_ephexin"/>
    <property type="match status" value="1"/>
</dbReference>
<evidence type="ECO:0000256" key="3">
    <source>
        <dbReference type="SAM" id="MobiDB-lite"/>
    </source>
</evidence>
<dbReference type="SUPFAM" id="SSF48065">
    <property type="entry name" value="DBL homology domain (DH-domain)"/>
    <property type="match status" value="1"/>
</dbReference>
<evidence type="ECO:0000256" key="2">
    <source>
        <dbReference type="PROSITE-ProRule" id="PRU00192"/>
    </source>
</evidence>
<feature type="region of interest" description="Disordered" evidence="3">
    <location>
        <begin position="935"/>
        <end position="959"/>
    </location>
</feature>
<dbReference type="SMART" id="SM00325">
    <property type="entry name" value="RhoGEF"/>
    <property type="match status" value="1"/>
</dbReference>
<dbReference type="InterPro" id="IPR001849">
    <property type="entry name" value="PH_domain"/>
</dbReference>
<dbReference type="Gene3D" id="2.30.29.30">
    <property type="entry name" value="Pleckstrin-homology domain (PH domain)/Phosphotyrosine-binding domain (PTB)"/>
    <property type="match status" value="1"/>
</dbReference>
<dbReference type="Gene3D" id="1.20.900.10">
    <property type="entry name" value="Dbl homology (DH) domain"/>
    <property type="match status" value="1"/>
</dbReference>
<reference evidence="7" key="1">
    <citation type="submission" date="2021-12" db="EMBL/GenBank/DDBJ databases">
        <authorList>
            <person name="King R."/>
        </authorList>
    </citation>
    <scope>NUCLEOTIDE SEQUENCE</scope>
</reference>
<name>A0A9P0B856_BRAAE</name>
<evidence type="ECO:0000313" key="8">
    <source>
        <dbReference type="Proteomes" id="UP001154078"/>
    </source>
</evidence>
<dbReference type="PANTHER" id="PTHR12845">
    <property type="entry name" value="GUANINE NUCLEOTIDE EXCHANGE FACTOR"/>
    <property type="match status" value="1"/>
</dbReference>
<dbReference type="Pfam" id="PF00018">
    <property type="entry name" value="SH3_1"/>
    <property type="match status" value="1"/>
</dbReference>
<dbReference type="InterPro" id="IPR047271">
    <property type="entry name" value="Ephexin-like"/>
</dbReference>
<dbReference type="PROSITE" id="PS50010">
    <property type="entry name" value="DH_2"/>
    <property type="match status" value="1"/>
</dbReference>